<evidence type="ECO:0000313" key="4">
    <source>
        <dbReference type="Proteomes" id="UP000573327"/>
    </source>
</evidence>
<feature type="domain" description="Transposase IS110-like N-terminal" evidence="1">
    <location>
        <begin position="8"/>
        <end position="169"/>
    </location>
</feature>
<dbReference type="InterPro" id="IPR003346">
    <property type="entry name" value="Transposase_20"/>
</dbReference>
<dbReference type="InterPro" id="IPR002525">
    <property type="entry name" value="Transp_IS110-like_N"/>
</dbReference>
<comment type="caution">
    <text evidence="3">The sequence shown here is derived from an EMBL/GenBank/DDBJ whole genome shotgun (WGS) entry which is preliminary data.</text>
</comment>
<reference evidence="3 4" key="1">
    <citation type="submission" date="2020-08" db="EMBL/GenBank/DDBJ databases">
        <title>Sequencing the genomes of 1000 actinobacteria strains.</title>
        <authorList>
            <person name="Klenk H.-P."/>
        </authorList>
    </citation>
    <scope>NUCLEOTIDE SEQUENCE [LARGE SCALE GENOMIC DNA]</scope>
    <source>
        <strain evidence="3 4">DSM 44786</strain>
    </source>
</reference>
<keyword evidence="4" id="KW-1185">Reference proteome</keyword>
<name>A0A7W7SFG5_9ACTN</name>
<dbReference type="Pfam" id="PF01548">
    <property type="entry name" value="DEDD_Tnp_IS110"/>
    <property type="match status" value="1"/>
</dbReference>
<dbReference type="GO" id="GO:0004803">
    <property type="term" value="F:transposase activity"/>
    <property type="evidence" value="ECO:0007669"/>
    <property type="project" value="InterPro"/>
</dbReference>
<dbReference type="Proteomes" id="UP000573327">
    <property type="component" value="Unassembled WGS sequence"/>
</dbReference>
<dbReference type="GO" id="GO:0003677">
    <property type="term" value="F:DNA binding"/>
    <property type="evidence" value="ECO:0007669"/>
    <property type="project" value="InterPro"/>
</dbReference>
<dbReference type="NCBIfam" id="NF033542">
    <property type="entry name" value="transpos_IS110"/>
    <property type="match status" value="1"/>
</dbReference>
<dbReference type="EMBL" id="JACHJR010000001">
    <property type="protein sequence ID" value="MBB4949464.1"/>
    <property type="molecule type" value="Genomic_DNA"/>
</dbReference>
<evidence type="ECO:0000259" key="1">
    <source>
        <dbReference type="Pfam" id="PF01548"/>
    </source>
</evidence>
<dbReference type="GO" id="GO:0006313">
    <property type="term" value="P:DNA transposition"/>
    <property type="evidence" value="ECO:0007669"/>
    <property type="project" value="InterPro"/>
</dbReference>
<dbReference type="AlphaFoldDB" id="A0A7W7SFG5"/>
<dbReference type="PANTHER" id="PTHR33055">
    <property type="entry name" value="TRANSPOSASE FOR INSERTION SEQUENCE ELEMENT IS1111A"/>
    <property type="match status" value="1"/>
</dbReference>
<evidence type="ECO:0000313" key="3">
    <source>
        <dbReference type="EMBL" id="MBB4949464.1"/>
    </source>
</evidence>
<gene>
    <name evidence="3" type="ORF">F4556_004999</name>
</gene>
<dbReference type="RefSeq" id="WP_184919825.1">
    <property type="nucleotide sequence ID" value="NZ_JACHJR010000001.1"/>
</dbReference>
<dbReference type="InterPro" id="IPR047650">
    <property type="entry name" value="Transpos_IS110"/>
</dbReference>
<feature type="domain" description="Transposase IS116/IS110/IS902 C-terminal" evidence="2">
    <location>
        <begin position="286"/>
        <end position="368"/>
    </location>
</feature>
<accession>A0A7W7SFG5</accession>
<sequence>MVSPKFFAGVDWSEHLNDLAVVDRSGEVIASTRFEATPAGVRDALAVLSGLRTSHTFSRRSVPVAIEASRGLLVNALRRHSQTVIPIHPSTVARYRGRLNPGNRKKSDAGDAALLANILRTDGHAHRPLHTNSEEADAVGALTRAQLRASRTRQYHYLQLRSQLRAVHPAAVTAWGHLDGRLVRPEAREVIALAPSSGQAARLTRRQIRAALDRAGRTRLLDSETDRLFTLFREPVLRNPPAVEDALGQEVLATLRLLGEACLSVDELTSAAGELFSQHPQSRIYLSFPGVGLLTGARLLSELGDDPTRFATAKGLAAYAGARPFTWASGTSRTVLHRRVAANKRLAAYGHYWAFTSLTKSPQCRAHYDKRRAAGDRHNAALRRLFGKLLASLHHCLLHDELFDPEAAWPRPPGPA</sequence>
<organism evidence="3 4">
    <name type="scientific">Kitasatospora gansuensis</name>
    <dbReference type="NCBI Taxonomy" id="258050"/>
    <lineage>
        <taxon>Bacteria</taxon>
        <taxon>Bacillati</taxon>
        <taxon>Actinomycetota</taxon>
        <taxon>Actinomycetes</taxon>
        <taxon>Kitasatosporales</taxon>
        <taxon>Streptomycetaceae</taxon>
        <taxon>Kitasatospora</taxon>
    </lineage>
</organism>
<dbReference type="Pfam" id="PF02371">
    <property type="entry name" value="Transposase_20"/>
    <property type="match status" value="1"/>
</dbReference>
<dbReference type="PANTHER" id="PTHR33055:SF3">
    <property type="entry name" value="PUTATIVE TRANSPOSASE FOR IS117-RELATED"/>
    <property type="match status" value="1"/>
</dbReference>
<proteinExistence type="predicted"/>
<protein>
    <submittedName>
        <fullName evidence="3">Transposase</fullName>
    </submittedName>
</protein>
<evidence type="ECO:0000259" key="2">
    <source>
        <dbReference type="Pfam" id="PF02371"/>
    </source>
</evidence>